<evidence type="ECO:0000313" key="3">
    <source>
        <dbReference type="Proteomes" id="UP001279410"/>
    </source>
</evidence>
<proteinExistence type="predicted"/>
<accession>A0AAD3NII0</accession>
<feature type="compositionally biased region" description="Low complexity" evidence="1">
    <location>
        <begin position="28"/>
        <end position="41"/>
    </location>
</feature>
<evidence type="ECO:0000256" key="1">
    <source>
        <dbReference type="SAM" id="MobiDB-lite"/>
    </source>
</evidence>
<name>A0AAD3NII0_LATJO</name>
<evidence type="ECO:0000313" key="2">
    <source>
        <dbReference type="EMBL" id="GLD73075.1"/>
    </source>
</evidence>
<comment type="caution">
    <text evidence="2">The sequence shown here is derived from an EMBL/GenBank/DDBJ whole genome shotgun (WGS) entry which is preliminary data.</text>
</comment>
<dbReference type="Proteomes" id="UP001279410">
    <property type="component" value="Unassembled WGS sequence"/>
</dbReference>
<gene>
    <name evidence="2" type="ORF">AKAME5_002440000</name>
</gene>
<dbReference type="AlphaFoldDB" id="A0AAD3NII0"/>
<feature type="region of interest" description="Disordered" evidence="1">
    <location>
        <begin position="24"/>
        <end position="55"/>
    </location>
</feature>
<reference evidence="2" key="1">
    <citation type="submission" date="2022-08" db="EMBL/GenBank/DDBJ databases">
        <title>Genome sequencing of akame (Lates japonicus).</title>
        <authorList>
            <person name="Hashiguchi Y."/>
            <person name="Takahashi H."/>
        </authorList>
    </citation>
    <scope>NUCLEOTIDE SEQUENCE</scope>
    <source>
        <strain evidence="2">Kochi</strain>
    </source>
</reference>
<keyword evidence="3" id="KW-1185">Reference proteome</keyword>
<dbReference type="EMBL" id="BRZM01001388">
    <property type="protein sequence ID" value="GLD73075.1"/>
    <property type="molecule type" value="Genomic_DNA"/>
</dbReference>
<protein>
    <submittedName>
        <fullName evidence="2">ELKS/Rab6-interacting/CAST family member 1-like isoform X1</fullName>
    </submittedName>
</protein>
<organism evidence="2 3">
    <name type="scientific">Lates japonicus</name>
    <name type="common">Japanese lates</name>
    <dbReference type="NCBI Taxonomy" id="270547"/>
    <lineage>
        <taxon>Eukaryota</taxon>
        <taxon>Metazoa</taxon>
        <taxon>Chordata</taxon>
        <taxon>Craniata</taxon>
        <taxon>Vertebrata</taxon>
        <taxon>Euteleostomi</taxon>
        <taxon>Actinopterygii</taxon>
        <taxon>Neopterygii</taxon>
        <taxon>Teleostei</taxon>
        <taxon>Neoteleostei</taxon>
        <taxon>Acanthomorphata</taxon>
        <taxon>Carangaria</taxon>
        <taxon>Carangaria incertae sedis</taxon>
        <taxon>Centropomidae</taxon>
        <taxon>Lates</taxon>
    </lineage>
</organism>
<sequence length="113" mass="11523">MAMCRHGSGLASVQRLSVWGQVAPTPPSLLGHGNSSSSSTGGLTGSGGNPFHGEYSGHNAAYATGPVLHWPVEDRSALGVWSSGLNPRCPSTMTLGRQGQSSFWGEAAVMGAV</sequence>